<evidence type="ECO:0000256" key="1">
    <source>
        <dbReference type="SAM" id="MobiDB-lite"/>
    </source>
</evidence>
<evidence type="ECO:0000313" key="3">
    <source>
        <dbReference type="Proteomes" id="UP001356427"/>
    </source>
</evidence>
<dbReference type="EMBL" id="JAGTTL010000025">
    <property type="protein sequence ID" value="KAK6302470.1"/>
    <property type="molecule type" value="Genomic_DNA"/>
</dbReference>
<feature type="region of interest" description="Disordered" evidence="1">
    <location>
        <begin position="1"/>
        <end position="53"/>
    </location>
</feature>
<protein>
    <submittedName>
        <fullName evidence="2">Uncharacterized protein</fullName>
    </submittedName>
</protein>
<dbReference type="AlphaFoldDB" id="A0AAN8LB16"/>
<dbReference type="Proteomes" id="UP001356427">
    <property type="component" value="Unassembled WGS sequence"/>
</dbReference>
<keyword evidence="3" id="KW-1185">Reference proteome</keyword>
<feature type="region of interest" description="Disordered" evidence="1">
    <location>
        <begin position="77"/>
        <end position="109"/>
    </location>
</feature>
<feature type="compositionally biased region" description="Acidic residues" evidence="1">
    <location>
        <begin position="1"/>
        <end position="12"/>
    </location>
</feature>
<gene>
    <name evidence="2" type="ORF">J4Q44_G00268250</name>
</gene>
<organism evidence="2 3">
    <name type="scientific">Coregonus suidteri</name>
    <dbReference type="NCBI Taxonomy" id="861788"/>
    <lineage>
        <taxon>Eukaryota</taxon>
        <taxon>Metazoa</taxon>
        <taxon>Chordata</taxon>
        <taxon>Craniata</taxon>
        <taxon>Vertebrata</taxon>
        <taxon>Euteleostomi</taxon>
        <taxon>Actinopterygii</taxon>
        <taxon>Neopterygii</taxon>
        <taxon>Teleostei</taxon>
        <taxon>Protacanthopterygii</taxon>
        <taxon>Salmoniformes</taxon>
        <taxon>Salmonidae</taxon>
        <taxon>Coregoninae</taxon>
        <taxon>Coregonus</taxon>
    </lineage>
</organism>
<proteinExistence type="predicted"/>
<accession>A0AAN8LB16</accession>
<name>A0AAN8LB16_9TELE</name>
<sequence length="109" mass="12632">MSEACSEEEWSEEQSKEQLVNRLPVIQIKPRSPGISPNMSPRDSPRGSPRNSPMLFRKLLMNRSISLQRRFTLAYTPRVKSQQSQERREESPIWTVEGTAHSRKHLMGL</sequence>
<comment type="caution">
    <text evidence="2">The sequence shown here is derived from an EMBL/GenBank/DDBJ whole genome shotgun (WGS) entry which is preliminary data.</text>
</comment>
<reference evidence="2 3" key="1">
    <citation type="submission" date="2021-04" db="EMBL/GenBank/DDBJ databases">
        <authorList>
            <person name="De Guttry C."/>
            <person name="Zahm M."/>
            <person name="Klopp C."/>
            <person name="Cabau C."/>
            <person name="Louis A."/>
            <person name="Berthelot C."/>
            <person name="Parey E."/>
            <person name="Roest Crollius H."/>
            <person name="Montfort J."/>
            <person name="Robinson-Rechavi M."/>
            <person name="Bucao C."/>
            <person name="Bouchez O."/>
            <person name="Gislard M."/>
            <person name="Lluch J."/>
            <person name="Milhes M."/>
            <person name="Lampietro C."/>
            <person name="Lopez Roques C."/>
            <person name="Donnadieu C."/>
            <person name="Braasch I."/>
            <person name="Desvignes T."/>
            <person name="Postlethwait J."/>
            <person name="Bobe J."/>
            <person name="Wedekind C."/>
            <person name="Guiguen Y."/>
        </authorList>
    </citation>
    <scope>NUCLEOTIDE SEQUENCE [LARGE SCALE GENOMIC DNA]</scope>
    <source>
        <strain evidence="2">Cs_M1</strain>
        <tissue evidence="2">Blood</tissue>
    </source>
</reference>
<evidence type="ECO:0000313" key="2">
    <source>
        <dbReference type="EMBL" id="KAK6302470.1"/>
    </source>
</evidence>